<evidence type="ECO:0000313" key="2">
    <source>
        <dbReference type="EMBL" id="MEQ2235428.1"/>
    </source>
</evidence>
<reference evidence="2 3" key="1">
    <citation type="submission" date="2021-06" db="EMBL/GenBank/DDBJ databases">
        <authorList>
            <person name="Palmer J.M."/>
        </authorList>
    </citation>
    <scope>NUCLEOTIDE SEQUENCE [LARGE SCALE GENOMIC DNA]</scope>
    <source>
        <strain evidence="3">if_2019</strain>
        <tissue evidence="2">Muscle</tissue>
    </source>
</reference>
<dbReference type="Proteomes" id="UP001482620">
    <property type="component" value="Unassembled WGS sequence"/>
</dbReference>
<proteinExistence type="predicted"/>
<protein>
    <submittedName>
        <fullName evidence="2">Uncharacterized protein</fullName>
    </submittedName>
</protein>
<accession>A0ABV0TR79</accession>
<name>A0ABV0TR79_9TELE</name>
<keyword evidence="3" id="KW-1185">Reference proteome</keyword>
<feature type="region of interest" description="Disordered" evidence="1">
    <location>
        <begin position="28"/>
        <end position="72"/>
    </location>
</feature>
<sequence>MLWSGGTKIRLFYGNNLWSVPGSASRWRQRTTKRSIPRGDALLPSSSSSSSSQWMNKWRNHESPPAKPSSLS</sequence>
<dbReference type="EMBL" id="JAHRIQ010046445">
    <property type="protein sequence ID" value="MEQ2235428.1"/>
    <property type="molecule type" value="Genomic_DNA"/>
</dbReference>
<organism evidence="2 3">
    <name type="scientific">Ilyodon furcidens</name>
    <name type="common">goldbreast splitfin</name>
    <dbReference type="NCBI Taxonomy" id="33524"/>
    <lineage>
        <taxon>Eukaryota</taxon>
        <taxon>Metazoa</taxon>
        <taxon>Chordata</taxon>
        <taxon>Craniata</taxon>
        <taxon>Vertebrata</taxon>
        <taxon>Euteleostomi</taxon>
        <taxon>Actinopterygii</taxon>
        <taxon>Neopterygii</taxon>
        <taxon>Teleostei</taxon>
        <taxon>Neoteleostei</taxon>
        <taxon>Acanthomorphata</taxon>
        <taxon>Ovalentaria</taxon>
        <taxon>Atherinomorphae</taxon>
        <taxon>Cyprinodontiformes</taxon>
        <taxon>Goodeidae</taxon>
        <taxon>Ilyodon</taxon>
    </lineage>
</organism>
<gene>
    <name evidence="2" type="ORF">ILYODFUR_002253</name>
</gene>
<evidence type="ECO:0000313" key="3">
    <source>
        <dbReference type="Proteomes" id="UP001482620"/>
    </source>
</evidence>
<evidence type="ECO:0000256" key="1">
    <source>
        <dbReference type="SAM" id="MobiDB-lite"/>
    </source>
</evidence>
<comment type="caution">
    <text evidence="2">The sequence shown here is derived from an EMBL/GenBank/DDBJ whole genome shotgun (WGS) entry which is preliminary data.</text>
</comment>